<proteinExistence type="predicted"/>
<dbReference type="EMBL" id="KZ309006">
    <property type="protein sequence ID" value="KAG8236286.1"/>
    <property type="molecule type" value="Genomic_DNA"/>
</dbReference>
<dbReference type="AlphaFoldDB" id="A0A8K0P735"/>
<sequence>MGPLIQMLHSSHPYIDTGRHHVHICQFWMLLSIFIKEHSPLSSNTFKFDILSNINCTYLLFSYKISELKLFTIKVFIWNFV</sequence>
<keyword evidence="2" id="KW-1185">Reference proteome</keyword>
<reference evidence="1" key="1">
    <citation type="submission" date="2013-04" db="EMBL/GenBank/DDBJ databases">
        <authorList>
            <person name="Qu J."/>
            <person name="Murali S.C."/>
            <person name="Bandaranaike D."/>
            <person name="Bellair M."/>
            <person name="Blankenburg K."/>
            <person name="Chao H."/>
            <person name="Dinh H."/>
            <person name="Doddapaneni H."/>
            <person name="Downs B."/>
            <person name="Dugan-Rocha S."/>
            <person name="Elkadiri S."/>
            <person name="Gnanaolivu R.D."/>
            <person name="Hernandez B."/>
            <person name="Javaid M."/>
            <person name="Jayaseelan J.C."/>
            <person name="Lee S."/>
            <person name="Li M."/>
            <person name="Ming W."/>
            <person name="Munidasa M."/>
            <person name="Muniz J."/>
            <person name="Nguyen L."/>
            <person name="Ongeri F."/>
            <person name="Osuji N."/>
            <person name="Pu L.-L."/>
            <person name="Puazo M."/>
            <person name="Qu C."/>
            <person name="Quiroz J."/>
            <person name="Raj R."/>
            <person name="Weissenberger G."/>
            <person name="Xin Y."/>
            <person name="Zou X."/>
            <person name="Han Y."/>
            <person name="Richards S."/>
            <person name="Worley K."/>
            <person name="Muzny D."/>
            <person name="Gibbs R."/>
        </authorList>
    </citation>
    <scope>NUCLEOTIDE SEQUENCE</scope>
    <source>
        <strain evidence="1">Sampled in the wild</strain>
    </source>
</reference>
<evidence type="ECO:0000313" key="2">
    <source>
        <dbReference type="Proteomes" id="UP000792457"/>
    </source>
</evidence>
<protein>
    <submittedName>
        <fullName evidence="1">Uncharacterized protein</fullName>
    </submittedName>
</protein>
<evidence type="ECO:0000313" key="1">
    <source>
        <dbReference type="EMBL" id="KAG8236286.1"/>
    </source>
</evidence>
<organism evidence="1 2">
    <name type="scientific">Ladona fulva</name>
    <name type="common">Scarce chaser dragonfly</name>
    <name type="synonym">Libellula fulva</name>
    <dbReference type="NCBI Taxonomy" id="123851"/>
    <lineage>
        <taxon>Eukaryota</taxon>
        <taxon>Metazoa</taxon>
        <taxon>Ecdysozoa</taxon>
        <taxon>Arthropoda</taxon>
        <taxon>Hexapoda</taxon>
        <taxon>Insecta</taxon>
        <taxon>Pterygota</taxon>
        <taxon>Palaeoptera</taxon>
        <taxon>Odonata</taxon>
        <taxon>Epiprocta</taxon>
        <taxon>Anisoptera</taxon>
        <taxon>Libelluloidea</taxon>
        <taxon>Libellulidae</taxon>
        <taxon>Ladona</taxon>
    </lineage>
</organism>
<accession>A0A8K0P735</accession>
<dbReference type="Proteomes" id="UP000792457">
    <property type="component" value="Unassembled WGS sequence"/>
</dbReference>
<name>A0A8K0P735_LADFU</name>
<gene>
    <name evidence="1" type="ORF">J437_LFUL016066</name>
</gene>
<reference evidence="1" key="2">
    <citation type="submission" date="2017-10" db="EMBL/GenBank/DDBJ databases">
        <title>Ladona fulva Genome sequencing and assembly.</title>
        <authorList>
            <person name="Murali S."/>
            <person name="Richards S."/>
            <person name="Bandaranaike D."/>
            <person name="Bellair M."/>
            <person name="Blankenburg K."/>
            <person name="Chao H."/>
            <person name="Dinh H."/>
            <person name="Doddapaneni H."/>
            <person name="Dugan-Rocha S."/>
            <person name="Elkadiri S."/>
            <person name="Gnanaolivu R."/>
            <person name="Hernandez B."/>
            <person name="Skinner E."/>
            <person name="Javaid M."/>
            <person name="Lee S."/>
            <person name="Li M."/>
            <person name="Ming W."/>
            <person name="Munidasa M."/>
            <person name="Muniz J."/>
            <person name="Nguyen L."/>
            <person name="Hughes D."/>
            <person name="Osuji N."/>
            <person name="Pu L.-L."/>
            <person name="Puazo M."/>
            <person name="Qu C."/>
            <person name="Quiroz J."/>
            <person name="Raj R."/>
            <person name="Weissenberger G."/>
            <person name="Xin Y."/>
            <person name="Zou X."/>
            <person name="Han Y."/>
            <person name="Worley K."/>
            <person name="Muzny D."/>
            <person name="Gibbs R."/>
        </authorList>
    </citation>
    <scope>NUCLEOTIDE SEQUENCE</scope>
    <source>
        <strain evidence="1">Sampled in the wild</strain>
    </source>
</reference>
<comment type="caution">
    <text evidence="1">The sequence shown here is derived from an EMBL/GenBank/DDBJ whole genome shotgun (WGS) entry which is preliminary data.</text>
</comment>